<sequence length="152" mass="17498">MSLDVFIDPQNLNFKGGWFTVGTSSFLDYMNRLNEEKVEWRISDSIPVPVPEIISVQQLQALSDSIEESGLLEKELSAVYFLFDSIDECIEKLPNTIIINANSDEEFGEYIVDLNGLSREQLLQYFDYESYGRDMRINGNYIQTDVGFVRKT</sequence>
<dbReference type="Gene3D" id="1.10.10.1190">
    <property type="entry name" value="Antirestriction protein ArdA, domain 3"/>
    <property type="match status" value="1"/>
</dbReference>
<organism evidence="1 2">
    <name type="scientific">Pilibacter termitis</name>
    <dbReference type="NCBI Taxonomy" id="263852"/>
    <lineage>
        <taxon>Bacteria</taxon>
        <taxon>Bacillati</taxon>
        <taxon>Bacillota</taxon>
        <taxon>Bacilli</taxon>
        <taxon>Lactobacillales</taxon>
        <taxon>Enterococcaceae</taxon>
        <taxon>Pilibacter</taxon>
    </lineage>
</organism>
<gene>
    <name evidence="1" type="ORF">SAMN02745116_01401</name>
</gene>
<dbReference type="InterPro" id="IPR009899">
    <property type="entry name" value="ArdA"/>
</dbReference>
<dbReference type="Proteomes" id="UP000190328">
    <property type="component" value="Unassembled WGS sequence"/>
</dbReference>
<dbReference type="Pfam" id="PF07275">
    <property type="entry name" value="ArdA"/>
    <property type="match status" value="1"/>
</dbReference>
<dbReference type="OrthoDB" id="944647at2"/>
<proteinExistence type="predicted"/>
<dbReference type="InterPro" id="IPR041893">
    <property type="entry name" value="ArdA_dom3"/>
</dbReference>
<evidence type="ECO:0000313" key="1">
    <source>
        <dbReference type="EMBL" id="SJZ77557.1"/>
    </source>
</evidence>
<dbReference type="AlphaFoldDB" id="A0A1T4NEX3"/>
<keyword evidence="2" id="KW-1185">Reference proteome</keyword>
<dbReference type="RefSeq" id="WP_078807333.1">
    <property type="nucleotide sequence ID" value="NZ_FUXI01000014.1"/>
</dbReference>
<dbReference type="EMBL" id="FUXI01000014">
    <property type="protein sequence ID" value="SJZ77557.1"/>
    <property type="molecule type" value="Genomic_DNA"/>
</dbReference>
<accession>A0A1T4NEX3</accession>
<name>A0A1T4NEX3_9ENTE</name>
<protein>
    <submittedName>
        <fullName evidence="1">Antirestriction protein (ArdA)</fullName>
    </submittedName>
</protein>
<reference evidence="1 2" key="1">
    <citation type="submission" date="2017-02" db="EMBL/GenBank/DDBJ databases">
        <authorList>
            <person name="Peterson S.W."/>
        </authorList>
    </citation>
    <scope>NUCLEOTIDE SEQUENCE [LARGE SCALE GENOMIC DNA]</scope>
    <source>
        <strain evidence="1 2">ATCC BAA-1030</strain>
    </source>
</reference>
<evidence type="ECO:0000313" key="2">
    <source>
        <dbReference type="Proteomes" id="UP000190328"/>
    </source>
</evidence>
<dbReference type="STRING" id="263852.SAMN02745116_01401"/>